<evidence type="ECO:0000313" key="1">
    <source>
        <dbReference type="EnsemblMetazoa" id="G15011.1:cds"/>
    </source>
</evidence>
<dbReference type="Proteomes" id="UP000005408">
    <property type="component" value="Unassembled WGS sequence"/>
</dbReference>
<name>A0A8W8IME6_MAGGI</name>
<dbReference type="PROSITE" id="PS51257">
    <property type="entry name" value="PROKAR_LIPOPROTEIN"/>
    <property type="match status" value="1"/>
</dbReference>
<keyword evidence="2" id="KW-1185">Reference proteome</keyword>
<protein>
    <submittedName>
        <fullName evidence="1">Uncharacterized protein</fullName>
    </submittedName>
</protein>
<reference evidence="1" key="1">
    <citation type="submission" date="2022-08" db="UniProtKB">
        <authorList>
            <consortium name="EnsemblMetazoa"/>
        </authorList>
    </citation>
    <scope>IDENTIFICATION</scope>
    <source>
        <strain evidence="1">05x7-T-G4-1.051#20</strain>
    </source>
</reference>
<dbReference type="AlphaFoldDB" id="A0A8W8IME6"/>
<organism evidence="1 2">
    <name type="scientific">Magallana gigas</name>
    <name type="common">Pacific oyster</name>
    <name type="synonym">Crassostrea gigas</name>
    <dbReference type="NCBI Taxonomy" id="29159"/>
    <lineage>
        <taxon>Eukaryota</taxon>
        <taxon>Metazoa</taxon>
        <taxon>Spiralia</taxon>
        <taxon>Lophotrochozoa</taxon>
        <taxon>Mollusca</taxon>
        <taxon>Bivalvia</taxon>
        <taxon>Autobranchia</taxon>
        <taxon>Pteriomorphia</taxon>
        <taxon>Ostreida</taxon>
        <taxon>Ostreoidea</taxon>
        <taxon>Ostreidae</taxon>
        <taxon>Magallana</taxon>
    </lineage>
</organism>
<proteinExistence type="predicted"/>
<accession>A0A8W8IME6</accession>
<dbReference type="EnsemblMetazoa" id="G15011.1">
    <property type="protein sequence ID" value="G15011.1:cds"/>
    <property type="gene ID" value="G15011"/>
</dbReference>
<sequence>MLKDFVKRFVGVPMFSTSWITMLSCEVRRQDKEERLRQELQKFQSGQNVKLDAKTRLKFYQFLKPEEVFDGPRVKDQTPSQIQEMLEVIYDRMQYF</sequence>
<evidence type="ECO:0000313" key="2">
    <source>
        <dbReference type="Proteomes" id="UP000005408"/>
    </source>
</evidence>